<dbReference type="PANTHER" id="PTHR31111:SF111">
    <property type="entry name" value="F-BOX DOMAIN-CONTAINING PROTEIN"/>
    <property type="match status" value="1"/>
</dbReference>
<dbReference type="SUPFAM" id="SSF81383">
    <property type="entry name" value="F-box domain"/>
    <property type="match status" value="1"/>
</dbReference>
<sequence>MHDKKIEIKEEGHIIGEKQKFIFRDKQNRHCGWHQYEHRLPSPQFLLAVSHMIYKAEDDVTLTQAFDELNHLCVPLVKLQPLMGIDAAMNEPEVKTTASRRSELKELPPRDVALEEIKARDSAEQLGFMDLGAGFIKSIQQIRGPNGRRGSGQPEKWISDHQNRKQKGSVVVVGRVTKGDKEFARCGTETRELEEHRSAVIMKRQEIDHIPFDLTVEILTRLPAKSLMKFKCVSKLWSSIIHNQSFIDSFYSISSTRPRFIVAFSNGSFPSDKEKRLFIFSSSHEGHESSSSVITNLDTTIPSLTVSNNLASRCVSVNGFIACSLYTRFTICNPSTRQVIVLPILPSGRAPDMRSTCIGYDPVDDQFKALALISSRIPNKDSTVEHLVLTLKGDKKNYSWRQIQGNNNIPPYSPVTMRVCINGVCFDVRSEKITFIKTPKDVISRNKNGQSKHVRFLSLCGILLRTLTCLFQKQRRLEELGLKELQMMKILGGAMELEVVNVTSLSHRNMLKL</sequence>
<feature type="domain" description="F-box" evidence="2">
    <location>
        <begin position="204"/>
        <end position="250"/>
    </location>
</feature>
<reference evidence="3 4" key="1">
    <citation type="submission" date="2020-09" db="EMBL/GenBank/DDBJ databases">
        <authorList>
            <person name="Ashkenazy H."/>
        </authorList>
    </citation>
    <scope>NUCLEOTIDE SEQUENCE [LARGE SCALE GENOMIC DNA]</scope>
    <source>
        <strain evidence="4">cv. Cdm-0</strain>
    </source>
</reference>
<protein>
    <submittedName>
        <fullName evidence="3">(thale cress) hypothetical protein</fullName>
    </submittedName>
</protein>
<proteinExistence type="predicted"/>
<dbReference type="InterPro" id="IPR013187">
    <property type="entry name" value="F-box-assoc_dom_typ3"/>
</dbReference>
<evidence type="ECO:0000256" key="1">
    <source>
        <dbReference type="SAM" id="MobiDB-lite"/>
    </source>
</evidence>
<dbReference type="Pfam" id="PF08268">
    <property type="entry name" value="FBA_3"/>
    <property type="match status" value="1"/>
</dbReference>
<dbReference type="PROSITE" id="PS50181">
    <property type="entry name" value="FBOX"/>
    <property type="match status" value="1"/>
</dbReference>
<dbReference type="Pfam" id="PF00646">
    <property type="entry name" value="F-box"/>
    <property type="match status" value="1"/>
</dbReference>
<dbReference type="SMART" id="SM00256">
    <property type="entry name" value="FBOX"/>
    <property type="match status" value="1"/>
</dbReference>
<dbReference type="CDD" id="cd22157">
    <property type="entry name" value="F-box_AtFBW1-like"/>
    <property type="match status" value="1"/>
</dbReference>
<evidence type="ECO:0000313" key="3">
    <source>
        <dbReference type="EMBL" id="CAD5314126.1"/>
    </source>
</evidence>
<gene>
    <name evidence="3" type="ORF">AT9943_LOCUS2584</name>
</gene>
<organism evidence="3 4">
    <name type="scientific">Arabidopsis thaliana</name>
    <name type="common">Mouse-ear cress</name>
    <dbReference type="NCBI Taxonomy" id="3702"/>
    <lineage>
        <taxon>Eukaryota</taxon>
        <taxon>Viridiplantae</taxon>
        <taxon>Streptophyta</taxon>
        <taxon>Embryophyta</taxon>
        <taxon>Tracheophyta</taxon>
        <taxon>Spermatophyta</taxon>
        <taxon>Magnoliopsida</taxon>
        <taxon>eudicotyledons</taxon>
        <taxon>Gunneridae</taxon>
        <taxon>Pentapetalae</taxon>
        <taxon>rosids</taxon>
        <taxon>malvids</taxon>
        <taxon>Brassicales</taxon>
        <taxon>Brassicaceae</taxon>
        <taxon>Camelineae</taxon>
        <taxon>Arabidopsis</taxon>
    </lineage>
</organism>
<dbReference type="Gene3D" id="1.20.1280.50">
    <property type="match status" value="1"/>
</dbReference>
<dbReference type="InterPro" id="IPR001810">
    <property type="entry name" value="F-box_dom"/>
</dbReference>
<dbReference type="Proteomes" id="UP000516314">
    <property type="component" value="Chromosome 1"/>
</dbReference>
<dbReference type="InterPro" id="IPR017451">
    <property type="entry name" value="F-box-assoc_interact_dom"/>
</dbReference>
<dbReference type="PANTHER" id="PTHR31111">
    <property type="entry name" value="BNAA05G37150D PROTEIN-RELATED"/>
    <property type="match status" value="1"/>
</dbReference>
<dbReference type="AlphaFoldDB" id="A0A7G2DUA1"/>
<feature type="region of interest" description="Disordered" evidence="1">
    <location>
        <begin position="142"/>
        <end position="166"/>
    </location>
</feature>
<evidence type="ECO:0000259" key="2">
    <source>
        <dbReference type="PROSITE" id="PS50181"/>
    </source>
</evidence>
<name>A0A7G2DUA1_ARATH</name>
<dbReference type="InterPro" id="IPR036047">
    <property type="entry name" value="F-box-like_dom_sf"/>
</dbReference>
<dbReference type="EMBL" id="LR881466">
    <property type="protein sequence ID" value="CAD5314126.1"/>
    <property type="molecule type" value="Genomic_DNA"/>
</dbReference>
<accession>A0A7G2DUA1</accession>
<evidence type="ECO:0000313" key="4">
    <source>
        <dbReference type="Proteomes" id="UP000516314"/>
    </source>
</evidence>
<dbReference type="NCBIfam" id="TIGR01640">
    <property type="entry name" value="F_box_assoc_1"/>
    <property type="match status" value="1"/>
</dbReference>